<dbReference type="GO" id="GO:0005886">
    <property type="term" value="C:plasma membrane"/>
    <property type="evidence" value="ECO:0007669"/>
    <property type="project" value="TreeGrafter"/>
</dbReference>
<dbReference type="Proteomes" id="UP000294017">
    <property type="component" value="Unassembled WGS sequence"/>
</dbReference>
<dbReference type="GO" id="GO:0070566">
    <property type="term" value="F:adenylyltransferase activity"/>
    <property type="evidence" value="ECO:0007669"/>
    <property type="project" value="TreeGrafter"/>
</dbReference>
<dbReference type="EMBL" id="RQTF01000688">
    <property type="protein sequence ID" value="RZI00320.1"/>
    <property type="molecule type" value="Genomic_DNA"/>
</dbReference>
<reference evidence="3 4" key="1">
    <citation type="submission" date="2018-11" db="EMBL/GenBank/DDBJ databases">
        <title>Genomic profiling of Staphylococcus species from a Poultry farm system in KwaZulu-Natal, South Africa.</title>
        <authorList>
            <person name="Amoako D.G."/>
            <person name="Somboro A.M."/>
            <person name="Abia A.L.K."/>
            <person name="Bester L.A."/>
            <person name="Essack S.Y."/>
        </authorList>
    </citation>
    <scope>NUCLEOTIDE SEQUENCE [LARGE SCALE GENOMIC DNA]</scope>
    <source>
        <strain evidence="3 4">SA12</strain>
    </source>
</reference>
<dbReference type="SUPFAM" id="SSF56801">
    <property type="entry name" value="Acetyl-CoA synthetase-like"/>
    <property type="match status" value="1"/>
</dbReference>
<feature type="non-terminal residue" evidence="3">
    <location>
        <position position="182"/>
    </location>
</feature>
<evidence type="ECO:0000313" key="3">
    <source>
        <dbReference type="EMBL" id="RZI00320.1"/>
    </source>
</evidence>
<comment type="caution">
    <text evidence="3">The sequence shown here is derived from an EMBL/GenBank/DDBJ whole genome shotgun (WGS) entry which is preliminary data.</text>
</comment>
<dbReference type="PANTHER" id="PTHR22754">
    <property type="entry name" value="DISCO-INTERACTING PROTEIN 2 DIP2 -RELATED"/>
    <property type="match status" value="1"/>
</dbReference>
<evidence type="ECO:0000256" key="1">
    <source>
        <dbReference type="ARBA" id="ARBA00006432"/>
    </source>
</evidence>
<dbReference type="Pfam" id="PF00501">
    <property type="entry name" value="AMP-binding"/>
    <property type="match status" value="1"/>
</dbReference>
<sequence>DDDMDGLDLAGVHTILNGSERVHPATLKRFAERFGRFNFAAAALRPAYGMAEATVYIATRNVNEPPDIVDFESEKLPAGQAIRCPSGSGTPLVSYGIVDAQLVRIVDPDTGIERPAGTIGEIWVHGDNVAIGYWQKPEATERTFSATIVNPSAGTPAGPWLRTGDSGFLSEGELFIMGRIKD</sequence>
<dbReference type="PANTHER" id="PTHR22754:SF32">
    <property type="entry name" value="DISCO-INTERACTING PROTEIN 2"/>
    <property type="match status" value="1"/>
</dbReference>
<name>A0AB37XLV7_STAAU</name>
<dbReference type="GO" id="GO:0006633">
    <property type="term" value="P:fatty acid biosynthetic process"/>
    <property type="evidence" value="ECO:0007669"/>
    <property type="project" value="TreeGrafter"/>
</dbReference>
<protein>
    <submittedName>
        <fullName evidence="3">Acyl-CoA synthetase</fullName>
    </submittedName>
</protein>
<dbReference type="InterPro" id="IPR042099">
    <property type="entry name" value="ANL_N_sf"/>
</dbReference>
<evidence type="ECO:0000259" key="2">
    <source>
        <dbReference type="Pfam" id="PF00501"/>
    </source>
</evidence>
<organism evidence="3 4">
    <name type="scientific">Staphylococcus aureus</name>
    <dbReference type="NCBI Taxonomy" id="1280"/>
    <lineage>
        <taxon>Bacteria</taxon>
        <taxon>Bacillati</taxon>
        <taxon>Bacillota</taxon>
        <taxon>Bacilli</taxon>
        <taxon>Bacillales</taxon>
        <taxon>Staphylococcaceae</taxon>
        <taxon>Staphylococcus</taxon>
    </lineage>
</organism>
<dbReference type="AlphaFoldDB" id="A0AB37XLV7"/>
<gene>
    <name evidence="3" type="ORF">EIH03_17055</name>
</gene>
<feature type="non-terminal residue" evidence="3">
    <location>
        <position position="1"/>
    </location>
</feature>
<evidence type="ECO:0000313" key="4">
    <source>
        <dbReference type="Proteomes" id="UP000294017"/>
    </source>
</evidence>
<accession>A0AB37XLV7</accession>
<proteinExistence type="inferred from homology"/>
<comment type="similarity">
    <text evidence="1">Belongs to the ATP-dependent AMP-binding enzyme family.</text>
</comment>
<feature type="domain" description="AMP-dependent synthetase/ligase" evidence="2">
    <location>
        <begin position="8"/>
        <end position="134"/>
    </location>
</feature>
<dbReference type="InterPro" id="IPR000873">
    <property type="entry name" value="AMP-dep_synth/lig_dom"/>
</dbReference>
<dbReference type="Gene3D" id="3.40.50.12780">
    <property type="entry name" value="N-terminal domain of ligase-like"/>
    <property type="match status" value="1"/>
</dbReference>